<organism evidence="1 2">
    <name type="scientific">Aphanomyces astaci</name>
    <name type="common">Crayfish plague agent</name>
    <dbReference type="NCBI Taxonomy" id="112090"/>
    <lineage>
        <taxon>Eukaryota</taxon>
        <taxon>Sar</taxon>
        <taxon>Stramenopiles</taxon>
        <taxon>Oomycota</taxon>
        <taxon>Saprolegniomycetes</taxon>
        <taxon>Saprolegniales</taxon>
        <taxon>Verrucalvaceae</taxon>
        <taxon>Aphanomyces</taxon>
    </lineage>
</organism>
<protein>
    <submittedName>
        <fullName evidence="1">Uncharacterized protein</fullName>
    </submittedName>
</protein>
<name>A0A9X8DPB1_APHAT</name>
<gene>
    <name evidence="1" type="ORF">DYB28_014791</name>
</gene>
<dbReference type="AlphaFoldDB" id="A0A9X8DPB1"/>
<comment type="caution">
    <text evidence="1">The sequence shown here is derived from an EMBL/GenBank/DDBJ whole genome shotgun (WGS) entry which is preliminary data.</text>
</comment>
<dbReference type="EMBL" id="QUTI01037087">
    <property type="protein sequence ID" value="RLO01168.1"/>
    <property type="molecule type" value="Genomic_DNA"/>
</dbReference>
<accession>A0A9X8DPB1</accession>
<proteinExistence type="predicted"/>
<evidence type="ECO:0000313" key="1">
    <source>
        <dbReference type="EMBL" id="RLO01168.1"/>
    </source>
</evidence>
<sequence>MLPNVKCWVSTGNLPANVGDILLSRAIMYKLGFDPRAMLREAASFTDAIDMADAVSHSGVVQAVLVVSHELVDDLAEEEEGGAVAPGDGLMFPRHGCRRCCHRDRQRQGGVGCEGG</sequence>
<reference evidence="1 2" key="1">
    <citation type="journal article" date="2018" name="J. Invertebr. Pathol.">
        <title>New genotyping method for the causative agent of crayfish plague (Aphanomyces astaci) based on whole genome data.</title>
        <authorList>
            <person name="Minardi D."/>
            <person name="Studholme D.J."/>
            <person name="van der Giezen M."/>
            <person name="Pretto T."/>
            <person name="Oidtmann B."/>
        </authorList>
    </citation>
    <scope>NUCLEOTIDE SEQUENCE [LARGE SCALE GENOMIC DNA]</scope>
    <source>
        <strain evidence="1 2">KB13</strain>
    </source>
</reference>
<evidence type="ECO:0000313" key="2">
    <source>
        <dbReference type="Proteomes" id="UP000275652"/>
    </source>
</evidence>
<dbReference type="Proteomes" id="UP000275652">
    <property type="component" value="Unassembled WGS sequence"/>
</dbReference>